<gene>
    <name evidence="4" type="ORF">A5802_003339</name>
</gene>
<keyword evidence="2" id="KW-1133">Transmembrane helix</keyword>
<dbReference type="NCBIfam" id="TIGR01167">
    <property type="entry name" value="LPXTG_anchor"/>
    <property type="match status" value="1"/>
</dbReference>
<feature type="chain" id="PRO_5013190294" description="Gram-positive cocci surface proteins LPxTG domain-containing protein" evidence="3">
    <location>
        <begin position="29"/>
        <end position="96"/>
    </location>
</feature>
<evidence type="ECO:0000256" key="2">
    <source>
        <dbReference type="SAM" id="Phobius"/>
    </source>
</evidence>
<keyword evidence="3" id="KW-0732">Signal</keyword>
<feature type="transmembrane region" description="Helical" evidence="2">
    <location>
        <begin position="72"/>
        <end position="90"/>
    </location>
</feature>
<evidence type="ECO:0000313" key="5">
    <source>
        <dbReference type="Proteomes" id="UP000195024"/>
    </source>
</evidence>
<evidence type="ECO:0008006" key="6">
    <source>
        <dbReference type="Google" id="ProtNLM"/>
    </source>
</evidence>
<sequence>MRKVLSIFLIGFSFLMISFCTISENAEASVKKSQVIVRFYQDKDDGSIDSKETPDNSSDNKLSLPKTGSAKSYLGIIIGMVLLISIGWLNKDSQNN</sequence>
<feature type="compositionally biased region" description="Basic and acidic residues" evidence="1">
    <location>
        <begin position="45"/>
        <end position="54"/>
    </location>
</feature>
<reference evidence="4 5" key="1">
    <citation type="submission" date="2017-05" db="EMBL/GenBank/DDBJ databases">
        <title>The Genome Sequence of Enterococcus mundtii 6B1_DIV0119.</title>
        <authorList>
            <consortium name="The Broad Institute Genomics Platform"/>
            <consortium name="The Broad Institute Genomic Center for Infectious Diseases"/>
            <person name="Earl A."/>
            <person name="Manson A."/>
            <person name="Schwartman J."/>
            <person name="Gilmore M."/>
            <person name="Abouelleil A."/>
            <person name="Cao P."/>
            <person name="Chapman S."/>
            <person name="Cusick C."/>
            <person name="Shea T."/>
            <person name="Young S."/>
            <person name="Neafsey D."/>
            <person name="Nusbaum C."/>
            <person name="Birren B."/>
        </authorList>
    </citation>
    <scope>NUCLEOTIDE SEQUENCE [LARGE SCALE GENOMIC DNA]</scope>
    <source>
        <strain evidence="4 5">6B1_DIV0119</strain>
    </source>
</reference>
<evidence type="ECO:0000256" key="3">
    <source>
        <dbReference type="SAM" id="SignalP"/>
    </source>
</evidence>
<organism evidence="4 5">
    <name type="scientific">Enterococcus mundtii</name>
    <dbReference type="NCBI Taxonomy" id="53346"/>
    <lineage>
        <taxon>Bacteria</taxon>
        <taxon>Bacillati</taxon>
        <taxon>Bacillota</taxon>
        <taxon>Bacilli</taxon>
        <taxon>Lactobacillales</taxon>
        <taxon>Enterococcaceae</taxon>
        <taxon>Enterococcus</taxon>
    </lineage>
</organism>
<keyword evidence="2" id="KW-0472">Membrane</keyword>
<proteinExistence type="predicted"/>
<keyword evidence="2" id="KW-0812">Transmembrane</keyword>
<dbReference type="RefSeq" id="WP_086335724.1">
    <property type="nucleotide sequence ID" value="NZ_NGMS01000009.1"/>
</dbReference>
<feature type="signal peptide" evidence="3">
    <location>
        <begin position="1"/>
        <end position="28"/>
    </location>
</feature>
<evidence type="ECO:0000313" key="4">
    <source>
        <dbReference type="EMBL" id="OTP19935.1"/>
    </source>
</evidence>
<protein>
    <recommendedName>
        <fullName evidence="6">Gram-positive cocci surface proteins LPxTG domain-containing protein</fullName>
    </recommendedName>
</protein>
<dbReference type="AlphaFoldDB" id="A0A242KFJ3"/>
<accession>A0A242KFJ3</accession>
<comment type="caution">
    <text evidence="4">The sequence shown here is derived from an EMBL/GenBank/DDBJ whole genome shotgun (WGS) entry which is preliminary data.</text>
</comment>
<dbReference type="EMBL" id="NGMS01000009">
    <property type="protein sequence ID" value="OTP19935.1"/>
    <property type="molecule type" value="Genomic_DNA"/>
</dbReference>
<name>A0A242KFJ3_ENTMU</name>
<dbReference type="Proteomes" id="UP000195024">
    <property type="component" value="Unassembled WGS sequence"/>
</dbReference>
<evidence type="ECO:0000256" key="1">
    <source>
        <dbReference type="SAM" id="MobiDB-lite"/>
    </source>
</evidence>
<feature type="region of interest" description="Disordered" evidence="1">
    <location>
        <begin position="45"/>
        <end position="67"/>
    </location>
</feature>